<feature type="chain" id="PRO_5030029318" evidence="1">
    <location>
        <begin position="20"/>
        <end position="490"/>
    </location>
</feature>
<accession>A0A1H7U159</accession>
<keyword evidence="4" id="KW-1185">Reference proteome</keyword>
<dbReference type="STRING" id="416943.SAMN05445871_2410"/>
<dbReference type="AlphaFoldDB" id="A0A1H7U159"/>
<evidence type="ECO:0000256" key="1">
    <source>
        <dbReference type="SAM" id="SignalP"/>
    </source>
</evidence>
<dbReference type="EMBL" id="FOAJ01000017">
    <property type="protein sequence ID" value="SEL89977.1"/>
    <property type="molecule type" value="Genomic_DNA"/>
</dbReference>
<dbReference type="Proteomes" id="UP000199120">
    <property type="component" value="Unassembled WGS sequence"/>
</dbReference>
<feature type="signal peptide" evidence="1">
    <location>
        <begin position="1"/>
        <end position="19"/>
    </location>
</feature>
<feature type="domain" description="DNA circulation N-terminal" evidence="2">
    <location>
        <begin position="39"/>
        <end position="130"/>
    </location>
</feature>
<evidence type="ECO:0000259" key="2">
    <source>
        <dbReference type="Pfam" id="PF07157"/>
    </source>
</evidence>
<proteinExistence type="predicted"/>
<gene>
    <name evidence="3" type="ORF">SAMN05192542_11740</name>
</gene>
<evidence type="ECO:0000313" key="4">
    <source>
        <dbReference type="Proteomes" id="UP000199120"/>
    </source>
</evidence>
<organism evidence="3 4">
    <name type="scientific">Paraburkholderia caballeronis</name>
    <dbReference type="NCBI Taxonomy" id="416943"/>
    <lineage>
        <taxon>Bacteria</taxon>
        <taxon>Pseudomonadati</taxon>
        <taxon>Pseudomonadota</taxon>
        <taxon>Betaproteobacteria</taxon>
        <taxon>Burkholderiales</taxon>
        <taxon>Burkholderiaceae</taxon>
        <taxon>Paraburkholderia</taxon>
    </lineage>
</organism>
<dbReference type="InterPro" id="IPR009826">
    <property type="entry name" value="DNA_circ_N"/>
</dbReference>
<name>A0A1H7U159_9BURK</name>
<dbReference type="Pfam" id="PF07157">
    <property type="entry name" value="DNA_circ_N"/>
    <property type="match status" value="1"/>
</dbReference>
<reference evidence="4" key="1">
    <citation type="submission" date="2016-10" db="EMBL/GenBank/DDBJ databases">
        <authorList>
            <person name="Varghese N."/>
            <person name="Submissions S."/>
        </authorList>
    </citation>
    <scope>NUCLEOTIDE SEQUENCE [LARGE SCALE GENOMIC DNA]</scope>
    <source>
        <strain evidence="4">LMG 26416</strain>
    </source>
</reference>
<keyword evidence="1" id="KW-0732">Signal</keyword>
<protein>
    <submittedName>
        <fullName evidence="3">Mu-like prophage DNA circulation protein</fullName>
    </submittedName>
</protein>
<sequence>MSIATLTNFAGSIGGVASAASSLASFLGGPLADSWWGSLRQASFGGVPFAVLATNTRFGSRNVVHEYPFNDDVWIEGLSKLPRRFEITGFLIENSLVYGGGPVIEQRDQLVNACEGGASSLVHPTFGRIDNVACLESEASESVDHGRVIMIRMVFMKTGLRLYPSGTTDSHSLLDSLASSLGVSSALDFARHAAQEVQLGAAVVQTAVSTAVGWYQMALTGVHDVTRLFNSVSTLSGNFGRLFGAGNSGYAGSSPALQAAVSTGPLTTQAAVSSAADQLLAADTANVTAVQQTGAALQDAAANVSDTATFTSAVQAFVAAFSASASGPSDGIRLLTTLAGYAPAADFTGSTIGSVMQAMQDCTAALFRRAAIAAIAQTVANWQPASADDAAAMTSTVTDLLDAEIETAANADDDASFGALRELRNGVVTDLRSRGGGLAALATMTFSDTMPALTIAHRVYGDATRADQLVQQVQPVHPLFMPTSFRALAT</sequence>
<dbReference type="RefSeq" id="WP_177197976.1">
    <property type="nucleotide sequence ID" value="NZ_FNSR01000001.1"/>
</dbReference>
<evidence type="ECO:0000313" key="3">
    <source>
        <dbReference type="EMBL" id="SEL89977.1"/>
    </source>
</evidence>